<comment type="similarity">
    <text evidence="2 8">Belongs to the pantothenate synthetase family.</text>
</comment>
<evidence type="ECO:0000256" key="4">
    <source>
        <dbReference type="ARBA" id="ARBA00022655"/>
    </source>
</evidence>
<comment type="catalytic activity">
    <reaction evidence="7 8">
        <text>(R)-pantoate + beta-alanine + ATP = (R)-pantothenate + AMP + diphosphate + H(+)</text>
        <dbReference type="Rhea" id="RHEA:10912"/>
        <dbReference type="ChEBI" id="CHEBI:15378"/>
        <dbReference type="ChEBI" id="CHEBI:15980"/>
        <dbReference type="ChEBI" id="CHEBI:29032"/>
        <dbReference type="ChEBI" id="CHEBI:30616"/>
        <dbReference type="ChEBI" id="CHEBI:33019"/>
        <dbReference type="ChEBI" id="CHEBI:57966"/>
        <dbReference type="ChEBI" id="CHEBI:456215"/>
        <dbReference type="EC" id="6.3.2.1"/>
    </reaction>
</comment>
<comment type="miscellaneous">
    <text evidence="8">The reaction proceeds by a bi uni uni bi ping pong mechanism.</text>
</comment>
<comment type="subunit">
    <text evidence="8">Homodimer.</text>
</comment>
<keyword evidence="5 8" id="KW-0547">Nucleotide-binding</keyword>
<feature type="binding site" evidence="8">
    <location>
        <position position="61"/>
    </location>
    <ligand>
        <name>beta-alanine</name>
        <dbReference type="ChEBI" id="CHEBI:57966"/>
    </ligand>
</feature>
<dbReference type="HAMAP" id="MF_00158">
    <property type="entry name" value="PanC"/>
    <property type="match status" value="1"/>
</dbReference>
<dbReference type="Gene3D" id="3.30.1300.10">
    <property type="entry name" value="Pantoate-beta-alanine ligase, C-terminal domain"/>
    <property type="match status" value="1"/>
</dbReference>
<evidence type="ECO:0000256" key="2">
    <source>
        <dbReference type="ARBA" id="ARBA00009256"/>
    </source>
</evidence>
<keyword evidence="8" id="KW-0963">Cytoplasm</keyword>
<gene>
    <name evidence="8" type="primary">panC</name>
    <name evidence="9" type="ORF">EQ836_17925</name>
</gene>
<evidence type="ECO:0000256" key="8">
    <source>
        <dbReference type="HAMAP-Rule" id="MF_00158"/>
    </source>
</evidence>
<feature type="binding site" evidence="8">
    <location>
        <begin position="186"/>
        <end position="189"/>
    </location>
    <ligand>
        <name>ATP</name>
        <dbReference type="ChEBI" id="CHEBI:30616"/>
    </ligand>
</feature>
<feature type="binding site" evidence="8">
    <location>
        <position position="155"/>
    </location>
    <ligand>
        <name>(R)-pantoate</name>
        <dbReference type="ChEBI" id="CHEBI:15980"/>
    </ligand>
</feature>
<dbReference type="EMBL" id="SCFV01000009">
    <property type="protein sequence ID" value="TRO14664.1"/>
    <property type="molecule type" value="Genomic_DNA"/>
</dbReference>
<comment type="subcellular location">
    <subcellularLocation>
        <location evidence="8">Cytoplasm</location>
    </subcellularLocation>
</comment>
<dbReference type="GO" id="GO:0004592">
    <property type="term" value="F:pantoate-beta-alanine ligase activity"/>
    <property type="evidence" value="ECO:0007669"/>
    <property type="project" value="UniProtKB-UniRule"/>
</dbReference>
<comment type="function">
    <text evidence="8">Catalyzes the condensation of pantoate with beta-alanine in an ATP-dependent reaction via a pantoyl-adenylate intermediate.</text>
</comment>
<dbReference type="GO" id="GO:0015940">
    <property type="term" value="P:pantothenate biosynthetic process"/>
    <property type="evidence" value="ECO:0007669"/>
    <property type="project" value="UniProtKB-UniRule"/>
</dbReference>
<evidence type="ECO:0000313" key="10">
    <source>
        <dbReference type="Proteomes" id="UP000317327"/>
    </source>
</evidence>
<organism evidence="9 10">
    <name type="scientific">Ectopseudomonas mendocina</name>
    <name type="common">Pseudomonas mendocina</name>
    <dbReference type="NCBI Taxonomy" id="300"/>
    <lineage>
        <taxon>Bacteria</taxon>
        <taxon>Pseudomonadati</taxon>
        <taxon>Pseudomonadota</taxon>
        <taxon>Gammaproteobacteria</taxon>
        <taxon>Pseudomonadales</taxon>
        <taxon>Pseudomonadaceae</taxon>
        <taxon>Ectopseudomonas</taxon>
    </lineage>
</organism>
<dbReference type="InterPro" id="IPR003721">
    <property type="entry name" value="Pantoate_ligase"/>
</dbReference>
<keyword evidence="6 8" id="KW-0067">ATP-binding</keyword>
<evidence type="ECO:0000256" key="3">
    <source>
        <dbReference type="ARBA" id="ARBA00022598"/>
    </source>
</evidence>
<evidence type="ECO:0000256" key="5">
    <source>
        <dbReference type="ARBA" id="ARBA00022741"/>
    </source>
</evidence>
<evidence type="ECO:0000256" key="6">
    <source>
        <dbReference type="ARBA" id="ARBA00022840"/>
    </source>
</evidence>
<feature type="binding site" evidence="8">
    <location>
        <position position="61"/>
    </location>
    <ligand>
        <name>(R)-pantoate</name>
        <dbReference type="ChEBI" id="CHEBI:15980"/>
    </ligand>
</feature>
<dbReference type="GO" id="GO:0005737">
    <property type="term" value="C:cytoplasm"/>
    <property type="evidence" value="ECO:0007669"/>
    <property type="project" value="UniProtKB-SubCell"/>
</dbReference>
<evidence type="ECO:0000313" key="9">
    <source>
        <dbReference type="EMBL" id="TRO14664.1"/>
    </source>
</evidence>
<reference evidence="9 10" key="1">
    <citation type="submission" date="2019-01" db="EMBL/GenBank/DDBJ databases">
        <title>Whole genome shotgun sequencing of Pseudomonas spp. isolated by its ability to degrade furfural.</title>
        <authorList>
            <person name="Donoso R."/>
            <person name="Farkas C."/>
            <person name="Villegas P."/>
            <person name="Gonzales-Toro F."/>
            <person name="Guajardo-Parra M."/>
            <person name="Araya-Nail M."/>
            <person name="Morgante V."/>
            <person name="Perez-Pantoja D."/>
        </authorList>
    </citation>
    <scope>NUCLEOTIDE SEQUENCE [LARGE SCALE GENOMIC DNA]</scope>
    <source>
        <strain evidence="9 10">VN231</strain>
    </source>
</reference>
<sequence length="285" mass="30790">MNTVKTLRELRTAVAQARAEGKQIGFVPTMGNLHAGHVSLVQIAAQRADFVVASIFVNPLQFGAGEDLDKYPRTLAADQEKLLAAGCHLLFHPDIAEIYPHGMGDQARVSVPGVSEGLCGASRPGHFEGVATVVTKLFNMVQPDLAVFGEKDYQQLAVIRALVQDLNMPIQIIGAPTQRAEDGLALSSRNGYLSAEQRNAAPALYRGLQAIAEELLRGARDYARLIDGAQEQQRAAGFVPDYLEIRNAVTLRPAQVDDRHLVILTAAQLGGTRLIDNLVVELPSQ</sequence>
<keyword evidence="3 8" id="KW-0436">Ligase</keyword>
<comment type="caution">
    <text evidence="8">Lacks conserved residue(s) required for the propagation of feature annotation.</text>
</comment>
<dbReference type="RefSeq" id="WP_143502470.1">
    <property type="nucleotide sequence ID" value="NZ_SCFV01000009.1"/>
</dbReference>
<dbReference type="FunFam" id="3.40.50.620:FF:000013">
    <property type="entry name" value="Pantothenate synthetase"/>
    <property type="match status" value="1"/>
</dbReference>
<dbReference type="EC" id="6.3.2.1" evidence="8"/>
<feature type="active site" description="Proton donor" evidence="8">
    <location>
        <position position="37"/>
    </location>
</feature>
<comment type="pathway">
    <text evidence="1 8">Cofactor biosynthesis; (R)-pantothenate biosynthesis; (R)-pantothenate from (R)-pantoate and beta-alanine: step 1/1.</text>
</comment>
<dbReference type="InterPro" id="IPR042176">
    <property type="entry name" value="Pantoate_ligase_C"/>
</dbReference>
<dbReference type="NCBIfam" id="TIGR00018">
    <property type="entry name" value="panC"/>
    <property type="match status" value="1"/>
</dbReference>
<name>A0ABD7RQN0_ECTME</name>
<feature type="binding site" evidence="8">
    <location>
        <begin position="30"/>
        <end position="37"/>
    </location>
    <ligand>
        <name>ATP</name>
        <dbReference type="ChEBI" id="CHEBI:30616"/>
    </ligand>
</feature>
<dbReference type="Gene3D" id="3.40.50.620">
    <property type="entry name" value="HUPs"/>
    <property type="match status" value="1"/>
</dbReference>
<dbReference type="InterPro" id="IPR014729">
    <property type="entry name" value="Rossmann-like_a/b/a_fold"/>
</dbReference>
<keyword evidence="4 8" id="KW-0566">Pantothenate biosynthesis</keyword>
<feature type="binding site" evidence="8">
    <location>
        <begin position="149"/>
        <end position="152"/>
    </location>
    <ligand>
        <name>ATP</name>
        <dbReference type="ChEBI" id="CHEBI:30616"/>
    </ligand>
</feature>
<evidence type="ECO:0000256" key="1">
    <source>
        <dbReference type="ARBA" id="ARBA00004990"/>
    </source>
</evidence>
<dbReference type="SUPFAM" id="SSF52374">
    <property type="entry name" value="Nucleotidylyl transferase"/>
    <property type="match status" value="1"/>
</dbReference>
<accession>A0ABD7RQN0</accession>
<dbReference type="CDD" id="cd00560">
    <property type="entry name" value="PanC"/>
    <property type="match status" value="1"/>
</dbReference>
<evidence type="ECO:0000256" key="7">
    <source>
        <dbReference type="ARBA" id="ARBA00048258"/>
    </source>
</evidence>
<proteinExistence type="inferred from homology"/>
<dbReference type="Pfam" id="PF02569">
    <property type="entry name" value="Pantoate_ligase"/>
    <property type="match status" value="1"/>
</dbReference>
<dbReference type="AlphaFoldDB" id="A0ABD7RQN0"/>
<dbReference type="PANTHER" id="PTHR21299">
    <property type="entry name" value="CYTIDYLATE KINASE/PANTOATE-BETA-ALANINE LIGASE"/>
    <property type="match status" value="1"/>
</dbReference>
<dbReference type="PANTHER" id="PTHR21299:SF1">
    <property type="entry name" value="PANTOATE--BETA-ALANINE LIGASE"/>
    <property type="match status" value="1"/>
</dbReference>
<dbReference type="Proteomes" id="UP000317327">
    <property type="component" value="Unassembled WGS sequence"/>
</dbReference>
<dbReference type="FunFam" id="3.30.1300.10:FF:000001">
    <property type="entry name" value="Pantothenate synthetase"/>
    <property type="match status" value="1"/>
</dbReference>
<protein>
    <recommendedName>
        <fullName evidence="8">Pantothenate synthetase</fullName>
        <shortName evidence="8">PS</shortName>
        <ecNumber evidence="8">6.3.2.1</ecNumber>
    </recommendedName>
    <alternativeName>
        <fullName evidence="8">Pantoate--beta-alanine ligase</fullName>
    </alternativeName>
    <alternativeName>
        <fullName evidence="8">Pantoate-activating enzyme</fullName>
    </alternativeName>
</protein>
<dbReference type="GO" id="GO:0005524">
    <property type="term" value="F:ATP binding"/>
    <property type="evidence" value="ECO:0007669"/>
    <property type="project" value="UniProtKB-KW"/>
</dbReference>
<comment type="caution">
    <text evidence="9">The sequence shown here is derived from an EMBL/GenBank/DDBJ whole genome shotgun (WGS) entry which is preliminary data.</text>
</comment>